<protein>
    <submittedName>
        <fullName evidence="1">Uncharacterized protein</fullName>
    </submittedName>
</protein>
<dbReference type="EMBL" id="GGEC01059372">
    <property type="protein sequence ID" value="MBX39856.1"/>
    <property type="molecule type" value="Transcribed_RNA"/>
</dbReference>
<organism evidence="1">
    <name type="scientific">Rhizophora mucronata</name>
    <name type="common">Asiatic mangrove</name>
    <dbReference type="NCBI Taxonomy" id="61149"/>
    <lineage>
        <taxon>Eukaryota</taxon>
        <taxon>Viridiplantae</taxon>
        <taxon>Streptophyta</taxon>
        <taxon>Embryophyta</taxon>
        <taxon>Tracheophyta</taxon>
        <taxon>Spermatophyta</taxon>
        <taxon>Magnoliopsida</taxon>
        <taxon>eudicotyledons</taxon>
        <taxon>Gunneridae</taxon>
        <taxon>Pentapetalae</taxon>
        <taxon>rosids</taxon>
        <taxon>fabids</taxon>
        <taxon>Malpighiales</taxon>
        <taxon>Rhizophoraceae</taxon>
        <taxon>Rhizophora</taxon>
    </lineage>
</organism>
<evidence type="ECO:0000313" key="1">
    <source>
        <dbReference type="EMBL" id="MBX39856.1"/>
    </source>
</evidence>
<proteinExistence type="predicted"/>
<reference evidence="1" key="1">
    <citation type="submission" date="2018-02" db="EMBL/GenBank/DDBJ databases">
        <title>Rhizophora mucronata_Transcriptome.</title>
        <authorList>
            <person name="Meera S.P."/>
            <person name="Sreeshan A."/>
            <person name="Augustine A."/>
        </authorList>
    </citation>
    <scope>NUCLEOTIDE SEQUENCE</scope>
    <source>
        <tissue evidence="1">Leaf</tissue>
    </source>
</reference>
<sequence length="13" mass="1612">MCIAFSSFWELDY</sequence>
<name>A0A2P2NBJ7_RHIMU</name>
<accession>A0A2P2NBJ7</accession>